<keyword evidence="2" id="KW-0812">Transmembrane</keyword>
<reference evidence="3" key="2">
    <citation type="submission" date="2023-06" db="EMBL/GenBank/DDBJ databases">
        <authorList>
            <consortium name="Lawrence Berkeley National Laboratory"/>
            <person name="Mondo S.J."/>
            <person name="Hensen N."/>
            <person name="Bonometti L."/>
            <person name="Westerberg I."/>
            <person name="Brannstrom I.O."/>
            <person name="Guillou S."/>
            <person name="Cros-Aarteil S."/>
            <person name="Calhoun S."/>
            <person name="Haridas S."/>
            <person name="Kuo A."/>
            <person name="Pangilinan J."/>
            <person name="Riley R."/>
            <person name="Labutti K."/>
            <person name="Andreopoulos B."/>
            <person name="Lipzen A."/>
            <person name="Chen C."/>
            <person name="Yanf M."/>
            <person name="Daum C."/>
            <person name="Ng V."/>
            <person name="Clum A."/>
            <person name="Steindorff A."/>
            <person name="Ohm R."/>
            <person name="Martin F."/>
            <person name="Silar P."/>
            <person name="Natvig D."/>
            <person name="Lalanne C."/>
            <person name="Gautier V."/>
            <person name="Ament-Velasquez S.L."/>
            <person name="Kruys A."/>
            <person name="Hutchinson M.I."/>
            <person name="Powell A.J."/>
            <person name="Barry K."/>
            <person name="Miller A.N."/>
            <person name="Grigoriev I.V."/>
            <person name="Debuchy R."/>
            <person name="Gladieux P."/>
            <person name="Thoren M.H."/>
            <person name="Johannesson H."/>
        </authorList>
    </citation>
    <scope>NUCLEOTIDE SEQUENCE</scope>
    <source>
        <strain evidence="3">PSN324</strain>
    </source>
</reference>
<protein>
    <submittedName>
        <fullName evidence="3">Uncharacterized protein</fullName>
    </submittedName>
</protein>
<gene>
    <name evidence="3" type="ORF">QBC42DRAFT_288318</name>
</gene>
<sequence>MGQHPENYPEAIRAPQEPSTLPEVVPELDPTPQHVSEHDLSPQELFKLQAERDKYPAYYDTAPMFPYQGATPSPPLPEGHDLPMPYPENLNTAPAGFIMSPGSSVPWDPILPAGNAQVGLAEGEKRNEKRICGLKKRTFIIAVAVAAAVILAAIIGGIVGGVVSSKKSKDSDGGASSDLPAASGASKTSPSSSVPPTSATADGPAPTTTEIVNLANQTVPNGFAFQAYSEANFTGKRSPVFWLEEIYDIDFDAKSYIWLPNGHLQCCVTFCANATTATGYWCDERWRPEGSSTFRRVQLWCGRNDTDIAPIKQKQCSAPPKSTSVTTRSATSTVTHLAAVRTTQS</sequence>
<keyword evidence="2" id="KW-0472">Membrane</keyword>
<evidence type="ECO:0000313" key="3">
    <source>
        <dbReference type="EMBL" id="KAK4460664.1"/>
    </source>
</evidence>
<keyword evidence="4" id="KW-1185">Reference proteome</keyword>
<reference evidence="3" key="1">
    <citation type="journal article" date="2023" name="Mol. Phylogenet. Evol.">
        <title>Genome-scale phylogeny and comparative genomics of the fungal order Sordariales.</title>
        <authorList>
            <person name="Hensen N."/>
            <person name="Bonometti L."/>
            <person name="Westerberg I."/>
            <person name="Brannstrom I.O."/>
            <person name="Guillou S."/>
            <person name="Cros-Aarteil S."/>
            <person name="Calhoun S."/>
            <person name="Haridas S."/>
            <person name="Kuo A."/>
            <person name="Mondo S."/>
            <person name="Pangilinan J."/>
            <person name="Riley R."/>
            <person name="LaButti K."/>
            <person name="Andreopoulos B."/>
            <person name="Lipzen A."/>
            <person name="Chen C."/>
            <person name="Yan M."/>
            <person name="Daum C."/>
            <person name="Ng V."/>
            <person name="Clum A."/>
            <person name="Steindorff A."/>
            <person name="Ohm R.A."/>
            <person name="Martin F."/>
            <person name="Silar P."/>
            <person name="Natvig D.O."/>
            <person name="Lalanne C."/>
            <person name="Gautier V."/>
            <person name="Ament-Velasquez S.L."/>
            <person name="Kruys A."/>
            <person name="Hutchinson M.I."/>
            <person name="Powell A.J."/>
            <person name="Barry K."/>
            <person name="Miller A.N."/>
            <person name="Grigoriev I.V."/>
            <person name="Debuchy R."/>
            <person name="Gladieux P."/>
            <person name="Hiltunen Thoren M."/>
            <person name="Johannesson H."/>
        </authorList>
    </citation>
    <scope>NUCLEOTIDE SEQUENCE</scope>
    <source>
        <strain evidence="3">PSN324</strain>
    </source>
</reference>
<proteinExistence type="predicted"/>
<name>A0AAV9HL03_9PEZI</name>
<feature type="region of interest" description="Disordered" evidence="1">
    <location>
        <begin position="166"/>
        <end position="207"/>
    </location>
</feature>
<dbReference type="AlphaFoldDB" id="A0AAV9HL03"/>
<evidence type="ECO:0000256" key="2">
    <source>
        <dbReference type="SAM" id="Phobius"/>
    </source>
</evidence>
<evidence type="ECO:0000313" key="4">
    <source>
        <dbReference type="Proteomes" id="UP001321749"/>
    </source>
</evidence>
<dbReference type="Proteomes" id="UP001321749">
    <property type="component" value="Unassembled WGS sequence"/>
</dbReference>
<feature type="region of interest" description="Disordered" evidence="1">
    <location>
        <begin position="1"/>
        <end position="38"/>
    </location>
</feature>
<accession>A0AAV9HL03</accession>
<feature type="transmembrane region" description="Helical" evidence="2">
    <location>
        <begin position="139"/>
        <end position="163"/>
    </location>
</feature>
<comment type="caution">
    <text evidence="3">The sequence shown here is derived from an EMBL/GenBank/DDBJ whole genome shotgun (WGS) entry which is preliminary data.</text>
</comment>
<feature type="compositionally biased region" description="Low complexity" evidence="1">
    <location>
        <begin position="173"/>
        <end position="201"/>
    </location>
</feature>
<evidence type="ECO:0000256" key="1">
    <source>
        <dbReference type="SAM" id="MobiDB-lite"/>
    </source>
</evidence>
<organism evidence="3 4">
    <name type="scientific">Cladorrhinum samala</name>
    <dbReference type="NCBI Taxonomy" id="585594"/>
    <lineage>
        <taxon>Eukaryota</taxon>
        <taxon>Fungi</taxon>
        <taxon>Dikarya</taxon>
        <taxon>Ascomycota</taxon>
        <taxon>Pezizomycotina</taxon>
        <taxon>Sordariomycetes</taxon>
        <taxon>Sordariomycetidae</taxon>
        <taxon>Sordariales</taxon>
        <taxon>Podosporaceae</taxon>
        <taxon>Cladorrhinum</taxon>
    </lineage>
</organism>
<keyword evidence="2" id="KW-1133">Transmembrane helix</keyword>
<dbReference type="EMBL" id="MU865007">
    <property type="protein sequence ID" value="KAK4460664.1"/>
    <property type="molecule type" value="Genomic_DNA"/>
</dbReference>